<accession>B2GJX9</accession>
<dbReference type="STRING" id="378753.KRH_07370"/>
<dbReference type="AlphaFoldDB" id="B2GJX9"/>
<dbReference type="KEGG" id="krh:KRH_07370"/>
<dbReference type="Proteomes" id="UP000008838">
    <property type="component" value="Chromosome"/>
</dbReference>
<evidence type="ECO:0000313" key="1">
    <source>
        <dbReference type="EMBL" id="BAG29084.1"/>
    </source>
</evidence>
<proteinExistence type="predicted"/>
<keyword evidence="2" id="KW-1185">Reference proteome</keyword>
<reference evidence="1 2" key="1">
    <citation type="journal article" date="2008" name="J. Bacteriol.">
        <title>Complete genome sequence of the soil actinomycete Kocuria rhizophila.</title>
        <authorList>
            <person name="Takarada H."/>
            <person name="Sekine M."/>
            <person name="Kosugi H."/>
            <person name="Matsuo Y."/>
            <person name="Fujisawa T."/>
            <person name="Omata S."/>
            <person name="Kishi E."/>
            <person name="Shimizu A."/>
            <person name="Tsukatani N."/>
            <person name="Tanikawa S."/>
            <person name="Fujita N."/>
            <person name="Harayama S."/>
        </authorList>
    </citation>
    <scope>NUCLEOTIDE SEQUENCE [LARGE SCALE GENOMIC DNA]</scope>
    <source>
        <strain evidence="2">ATCC 9341 / DSM 348 / NBRC 103217 / DC2201</strain>
    </source>
</reference>
<dbReference type="HOGENOM" id="CLU_2666315_0_0_11"/>
<dbReference type="EMBL" id="AP009152">
    <property type="protein sequence ID" value="BAG29084.1"/>
    <property type="molecule type" value="Genomic_DNA"/>
</dbReference>
<gene>
    <name evidence="1" type="ordered locus">KRH_07370</name>
</gene>
<organism evidence="1 2">
    <name type="scientific">Kocuria rhizophila (strain ATCC 9341 / DSM 348 / NBRC 103217 / DC2201)</name>
    <dbReference type="NCBI Taxonomy" id="378753"/>
    <lineage>
        <taxon>Bacteria</taxon>
        <taxon>Bacillati</taxon>
        <taxon>Actinomycetota</taxon>
        <taxon>Actinomycetes</taxon>
        <taxon>Micrococcales</taxon>
        <taxon>Micrococcaceae</taxon>
        <taxon>Kocuria</taxon>
    </lineage>
</organism>
<evidence type="ECO:0000313" key="2">
    <source>
        <dbReference type="Proteomes" id="UP000008838"/>
    </source>
</evidence>
<sequence>MTGDCDPQGGDSVLPALDEQTGLLPLGRFAASMDEIKSHYVDDLRFAESTTRAEIWQHFESATEGILSVVPVVCV</sequence>
<name>B2GJX9_KOCRD</name>
<protein>
    <submittedName>
        <fullName evidence="1">Uncharacterized protein</fullName>
    </submittedName>
</protein>